<gene>
    <name evidence="1" type="ORF">L6452_05765</name>
</gene>
<dbReference type="Proteomes" id="UP001055879">
    <property type="component" value="Linkage Group LG02"/>
</dbReference>
<proteinExistence type="predicted"/>
<evidence type="ECO:0000313" key="2">
    <source>
        <dbReference type="Proteomes" id="UP001055879"/>
    </source>
</evidence>
<protein>
    <submittedName>
        <fullName evidence="1">Uncharacterized protein</fullName>
    </submittedName>
</protein>
<accession>A0ACB9EH95</accession>
<comment type="caution">
    <text evidence="1">The sequence shown here is derived from an EMBL/GenBank/DDBJ whole genome shotgun (WGS) entry which is preliminary data.</text>
</comment>
<reference evidence="1 2" key="2">
    <citation type="journal article" date="2022" name="Mol. Ecol. Resour.">
        <title>The genomes of chicory, endive, great burdock and yacon provide insights into Asteraceae paleo-polyploidization history and plant inulin production.</title>
        <authorList>
            <person name="Fan W."/>
            <person name="Wang S."/>
            <person name="Wang H."/>
            <person name="Wang A."/>
            <person name="Jiang F."/>
            <person name="Liu H."/>
            <person name="Zhao H."/>
            <person name="Xu D."/>
            <person name="Zhang Y."/>
        </authorList>
    </citation>
    <scope>NUCLEOTIDE SEQUENCE [LARGE SCALE GENOMIC DNA]</scope>
    <source>
        <strain evidence="2">cv. Niubang</strain>
    </source>
</reference>
<keyword evidence="2" id="KW-1185">Reference proteome</keyword>
<name>A0ACB9EH95_ARCLA</name>
<dbReference type="EMBL" id="CM042048">
    <property type="protein sequence ID" value="KAI3758212.1"/>
    <property type="molecule type" value="Genomic_DNA"/>
</dbReference>
<sequence>MGRSVFSLARRSTDKSSSLSCFCCCLDGGRIVGFYSMFEDDVGYVTGGVFIRCSSNSYWTGYFRWCAWIWLGDGKRSWPGDADCGLTTVVVGLVASALW</sequence>
<organism evidence="1 2">
    <name type="scientific">Arctium lappa</name>
    <name type="common">Greater burdock</name>
    <name type="synonym">Lappa major</name>
    <dbReference type="NCBI Taxonomy" id="4217"/>
    <lineage>
        <taxon>Eukaryota</taxon>
        <taxon>Viridiplantae</taxon>
        <taxon>Streptophyta</taxon>
        <taxon>Embryophyta</taxon>
        <taxon>Tracheophyta</taxon>
        <taxon>Spermatophyta</taxon>
        <taxon>Magnoliopsida</taxon>
        <taxon>eudicotyledons</taxon>
        <taxon>Gunneridae</taxon>
        <taxon>Pentapetalae</taxon>
        <taxon>asterids</taxon>
        <taxon>campanulids</taxon>
        <taxon>Asterales</taxon>
        <taxon>Asteraceae</taxon>
        <taxon>Carduoideae</taxon>
        <taxon>Cardueae</taxon>
        <taxon>Arctiinae</taxon>
        <taxon>Arctium</taxon>
    </lineage>
</organism>
<reference evidence="2" key="1">
    <citation type="journal article" date="2022" name="Mol. Ecol. Resour.">
        <title>The genomes of chicory, endive, great burdock and yacon provide insights into Asteraceae palaeo-polyploidization history and plant inulin production.</title>
        <authorList>
            <person name="Fan W."/>
            <person name="Wang S."/>
            <person name="Wang H."/>
            <person name="Wang A."/>
            <person name="Jiang F."/>
            <person name="Liu H."/>
            <person name="Zhao H."/>
            <person name="Xu D."/>
            <person name="Zhang Y."/>
        </authorList>
    </citation>
    <scope>NUCLEOTIDE SEQUENCE [LARGE SCALE GENOMIC DNA]</scope>
    <source>
        <strain evidence="2">cv. Niubang</strain>
    </source>
</reference>
<evidence type="ECO:0000313" key="1">
    <source>
        <dbReference type="EMBL" id="KAI3758212.1"/>
    </source>
</evidence>